<dbReference type="NCBIfam" id="TIGR00792">
    <property type="entry name" value="gph"/>
    <property type="match status" value="1"/>
</dbReference>
<keyword evidence="1" id="KW-0472">Membrane</keyword>
<feature type="transmembrane region" description="Helical" evidence="1">
    <location>
        <begin position="213"/>
        <end position="231"/>
    </location>
</feature>
<accession>A0A4P6M7S7</accession>
<dbReference type="PANTHER" id="PTHR11328:SF24">
    <property type="entry name" value="MAJOR FACILITATOR SUPERFAMILY (MFS) PROFILE DOMAIN-CONTAINING PROTEIN"/>
    <property type="match status" value="1"/>
</dbReference>
<feature type="transmembrane region" description="Helical" evidence="1">
    <location>
        <begin position="61"/>
        <end position="83"/>
    </location>
</feature>
<dbReference type="AlphaFoldDB" id="A0A4P6M7S7"/>
<dbReference type="InterPro" id="IPR001927">
    <property type="entry name" value="Na/Gal_symport"/>
</dbReference>
<dbReference type="InterPro" id="IPR027417">
    <property type="entry name" value="P-loop_NTPase"/>
</dbReference>
<dbReference type="GO" id="GO:0006814">
    <property type="term" value="P:sodium ion transport"/>
    <property type="evidence" value="ECO:0007669"/>
    <property type="project" value="InterPro"/>
</dbReference>
<feature type="transmembrane region" description="Helical" evidence="1">
    <location>
        <begin position="268"/>
        <end position="285"/>
    </location>
</feature>
<proteinExistence type="predicted"/>
<keyword evidence="1" id="KW-0812">Transmembrane</keyword>
<dbReference type="InterPro" id="IPR036259">
    <property type="entry name" value="MFS_trans_sf"/>
</dbReference>
<feature type="transmembrane region" description="Helical" evidence="1">
    <location>
        <begin position="177"/>
        <end position="201"/>
    </location>
</feature>
<dbReference type="Gene3D" id="1.20.1250.20">
    <property type="entry name" value="MFS general substrate transporter like domains"/>
    <property type="match status" value="1"/>
</dbReference>
<dbReference type="Pfam" id="PF13189">
    <property type="entry name" value="Cytidylate_kin2"/>
    <property type="match status" value="1"/>
</dbReference>
<dbReference type="GO" id="GO:0005886">
    <property type="term" value="C:plasma membrane"/>
    <property type="evidence" value="ECO:0007669"/>
    <property type="project" value="TreeGrafter"/>
</dbReference>
<evidence type="ECO:0000313" key="3">
    <source>
        <dbReference type="Proteomes" id="UP000289794"/>
    </source>
</evidence>
<feature type="transmembrane region" description="Helical" evidence="1">
    <location>
        <begin position="112"/>
        <end position="133"/>
    </location>
</feature>
<dbReference type="PANTHER" id="PTHR11328">
    <property type="entry name" value="MAJOR FACILITATOR SUPERFAMILY DOMAIN-CONTAINING PROTEIN"/>
    <property type="match status" value="1"/>
</dbReference>
<dbReference type="SUPFAM" id="SSF103473">
    <property type="entry name" value="MFS general substrate transporter"/>
    <property type="match status" value="1"/>
</dbReference>
<organism evidence="2 3">
    <name type="scientific">Blautia producta</name>
    <dbReference type="NCBI Taxonomy" id="33035"/>
    <lineage>
        <taxon>Bacteria</taxon>
        <taxon>Bacillati</taxon>
        <taxon>Bacillota</taxon>
        <taxon>Clostridia</taxon>
        <taxon>Lachnospirales</taxon>
        <taxon>Lachnospiraceae</taxon>
        <taxon>Blautia</taxon>
    </lineage>
</organism>
<sequence length="711" mass="79147">MGKLRPVNGDSMAKGGIPELLNFKQKGKDMNEFIKVPVSEKLAYCFGDPALTLMYTMTTTLLIYFYTNVVGISAGAVGMIMLLSRVFDGFSDVLMGTIIDRTHSKYGKARIWILRLAIPYALAAVLLFTMPPMGDMGKIIYAFVTYNIMNTVVYTAISQPFHALGSLMSRDRRERDVICNIRMVLSITASMIITAFTLPLINKVAKLIDNQQMAWILVTAGYAIVSVFVLINTYCTCTERVQAADANKKEKENTPFWTAFKVTVTNRYFIIALGLMIFYTAYQIIIGTDLTYYCQYVLNDVDLVMPLSAAEKISTIIGIAMLPKLLPKYGKRNLICAGCILGIAGQLLFLLNITSVPLGVATCIMRGFGIAPFYGVQYSLPSDAIEYGHWKTGVRVEGLMFSSMSMGQKAGSGFTSAIMGAILSMAAFDGLKATAAEQTASAISAIKTFYLYVPIAIWVIMFIIAACYKLDKMYDKMMRELISREGKGGTEEIPVAANSENQINVAIGRVYGSSGRKIAEEIAKELNCRVYDRQIICLLAEKMGMETSDLEEVQKYLDNYNYGDKEPTFSPYAYPQAGVADDMSAVKMFEEQSRIIKGLAKNAPGVFLGRCANFILGGQEHTYSFFIYADDEYREKEGREYYGGISLAELKEKDEMRNSYYEKFTGMRRDDPKHYDMVVNVSKTGVQGTVSMILDYIRNKEENRSSKGGNE</sequence>
<dbReference type="Gene3D" id="3.40.50.300">
    <property type="entry name" value="P-loop containing nucleotide triphosphate hydrolases"/>
    <property type="match status" value="1"/>
</dbReference>
<dbReference type="GO" id="GO:0008643">
    <property type="term" value="P:carbohydrate transport"/>
    <property type="evidence" value="ECO:0007669"/>
    <property type="project" value="InterPro"/>
</dbReference>
<dbReference type="Pfam" id="PF13347">
    <property type="entry name" value="MFS_2"/>
    <property type="match status" value="1"/>
</dbReference>
<dbReference type="Proteomes" id="UP000289794">
    <property type="component" value="Chromosome"/>
</dbReference>
<evidence type="ECO:0000313" key="2">
    <source>
        <dbReference type="EMBL" id="QBE99623.1"/>
    </source>
</evidence>
<protein>
    <submittedName>
        <fullName evidence="2">Putative symporter YjmB</fullName>
    </submittedName>
</protein>
<feature type="transmembrane region" description="Helical" evidence="1">
    <location>
        <begin position="448"/>
        <end position="468"/>
    </location>
</feature>
<reference evidence="2 3" key="1">
    <citation type="submission" date="2019-01" db="EMBL/GenBank/DDBJ databases">
        <title>PMF-metabolizing Aryl O-demethylase.</title>
        <authorList>
            <person name="Kim M."/>
        </authorList>
    </citation>
    <scope>NUCLEOTIDE SEQUENCE [LARGE SCALE GENOMIC DNA]</scope>
    <source>
        <strain evidence="2 3">PMF1</strain>
    </source>
</reference>
<evidence type="ECO:0000256" key="1">
    <source>
        <dbReference type="SAM" id="Phobius"/>
    </source>
</evidence>
<feature type="transmembrane region" description="Helical" evidence="1">
    <location>
        <begin position="334"/>
        <end position="352"/>
    </location>
</feature>
<feature type="transmembrane region" description="Helical" evidence="1">
    <location>
        <begin position="139"/>
        <end position="157"/>
    </location>
</feature>
<dbReference type="InterPro" id="IPR039672">
    <property type="entry name" value="MFS_2"/>
</dbReference>
<gene>
    <name evidence="2" type="primary">yjmB_19</name>
    <name evidence="2" type="ORF">PMF13cell1_05202</name>
</gene>
<name>A0A4P6M7S7_9FIRM</name>
<dbReference type="EMBL" id="CP035945">
    <property type="protein sequence ID" value="QBE99623.1"/>
    <property type="molecule type" value="Genomic_DNA"/>
</dbReference>
<dbReference type="KEGG" id="bpro:PMF13cell1_05202"/>
<feature type="transmembrane region" description="Helical" evidence="1">
    <location>
        <begin position="410"/>
        <end position="428"/>
    </location>
</feature>
<dbReference type="RefSeq" id="WP_243125981.1">
    <property type="nucleotide sequence ID" value="NZ_CP035945.1"/>
</dbReference>
<dbReference type="CDD" id="cd17332">
    <property type="entry name" value="MFS_MelB_like"/>
    <property type="match status" value="1"/>
</dbReference>
<keyword evidence="1" id="KW-1133">Transmembrane helix</keyword>
<dbReference type="GO" id="GO:0015293">
    <property type="term" value="F:symporter activity"/>
    <property type="evidence" value="ECO:0007669"/>
    <property type="project" value="InterPro"/>
</dbReference>